<evidence type="ECO:0000313" key="2">
    <source>
        <dbReference type="EMBL" id="KAG7302629.1"/>
    </source>
</evidence>
<evidence type="ECO:0000256" key="1">
    <source>
        <dbReference type="SAM" id="MobiDB-lite"/>
    </source>
</evidence>
<proteinExistence type="predicted"/>
<reference evidence="2 3" key="1">
    <citation type="submission" date="2021-06" db="EMBL/GenBank/DDBJ databases">
        <title>A haploid diamondback moth (Plutella xylostella L.) genome assembly resolves 31 chromosomes and identifies a diamide resistance mutation.</title>
        <authorList>
            <person name="Ward C.M."/>
            <person name="Perry K.D."/>
            <person name="Baker G."/>
            <person name="Powis K."/>
            <person name="Heckel D.G."/>
            <person name="Baxter S.W."/>
        </authorList>
    </citation>
    <scope>NUCLEOTIDE SEQUENCE [LARGE SCALE GENOMIC DNA]</scope>
    <source>
        <strain evidence="2 3">LV</strain>
        <tissue evidence="2">Single pupa</tissue>
    </source>
</reference>
<feature type="non-terminal residue" evidence="2">
    <location>
        <position position="1"/>
    </location>
</feature>
<name>A0ABQ7QCY2_PLUXY</name>
<protein>
    <submittedName>
        <fullName evidence="2">Uncharacterized protein</fullName>
    </submittedName>
</protein>
<feature type="region of interest" description="Disordered" evidence="1">
    <location>
        <begin position="1"/>
        <end position="41"/>
    </location>
</feature>
<comment type="caution">
    <text evidence="2">The sequence shown here is derived from an EMBL/GenBank/DDBJ whole genome shotgun (WGS) entry which is preliminary data.</text>
</comment>
<organism evidence="2 3">
    <name type="scientific">Plutella xylostella</name>
    <name type="common">Diamondback moth</name>
    <name type="synonym">Plutella maculipennis</name>
    <dbReference type="NCBI Taxonomy" id="51655"/>
    <lineage>
        <taxon>Eukaryota</taxon>
        <taxon>Metazoa</taxon>
        <taxon>Ecdysozoa</taxon>
        <taxon>Arthropoda</taxon>
        <taxon>Hexapoda</taxon>
        <taxon>Insecta</taxon>
        <taxon>Pterygota</taxon>
        <taxon>Neoptera</taxon>
        <taxon>Endopterygota</taxon>
        <taxon>Lepidoptera</taxon>
        <taxon>Glossata</taxon>
        <taxon>Ditrysia</taxon>
        <taxon>Yponomeutoidea</taxon>
        <taxon>Plutellidae</taxon>
        <taxon>Plutella</taxon>
    </lineage>
</organism>
<sequence>QPGLQTSDGTNKNSQVSSNRASYPASNQWTDTSITEEQTTRSRRELNLGAYCACVPEDILASQ</sequence>
<dbReference type="Proteomes" id="UP000823941">
    <property type="component" value="Chromosome 17"/>
</dbReference>
<keyword evidence="3" id="KW-1185">Reference proteome</keyword>
<evidence type="ECO:0000313" key="3">
    <source>
        <dbReference type="Proteomes" id="UP000823941"/>
    </source>
</evidence>
<accession>A0ABQ7QCY2</accession>
<gene>
    <name evidence="2" type="ORF">JYU34_012576</name>
</gene>
<feature type="compositionally biased region" description="Polar residues" evidence="1">
    <location>
        <begin position="1"/>
        <end position="37"/>
    </location>
</feature>
<dbReference type="EMBL" id="JAHIBW010000017">
    <property type="protein sequence ID" value="KAG7302629.1"/>
    <property type="molecule type" value="Genomic_DNA"/>
</dbReference>